<dbReference type="Proteomes" id="UP000229433">
    <property type="component" value="Unassembled WGS sequence"/>
</dbReference>
<organism evidence="15 16">
    <name type="scientific">Leeuwenhoekiella nanhaiensis</name>
    <dbReference type="NCBI Taxonomy" id="1655491"/>
    <lineage>
        <taxon>Bacteria</taxon>
        <taxon>Pseudomonadati</taxon>
        <taxon>Bacteroidota</taxon>
        <taxon>Flavobacteriia</taxon>
        <taxon>Flavobacteriales</taxon>
        <taxon>Flavobacteriaceae</taxon>
        <taxon>Leeuwenhoekiella</taxon>
    </lineage>
</organism>
<dbReference type="GO" id="GO:0044718">
    <property type="term" value="P:siderophore transmembrane transport"/>
    <property type="evidence" value="ECO:0007669"/>
    <property type="project" value="TreeGrafter"/>
</dbReference>
<name>A0A2G1VSZ7_9FLAO</name>
<dbReference type="InterPro" id="IPR039426">
    <property type="entry name" value="TonB-dep_rcpt-like"/>
</dbReference>
<dbReference type="PANTHER" id="PTHR30069:SF29">
    <property type="entry name" value="HEMOGLOBIN AND HEMOGLOBIN-HAPTOGLOBIN-BINDING PROTEIN 1-RELATED"/>
    <property type="match status" value="1"/>
</dbReference>
<dbReference type="Pfam" id="PF00593">
    <property type="entry name" value="TonB_dep_Rec_b-barrel"/>
    <property type="match status" value="1"/>
</dbReference>
<dbReference type="Gene3D" id="2.40.170.20">
    <property type="entry name" value="TonB-dependent receptor, beta-barrel domain"/>
    <property type="match status" value="1"/>
</dbReference>
<dbReference type="GO" id="GO:0009279">
    <property type="term" value="C:cell outer membrane"/>
    <property type="evidence" value="ECO:0007669"/>
    <property type="project" value="UniProtKB-SubCell"/>
</dbReference>
<dbReference type="InterPro" id="IPR036942">
    <property type="entry name" value="Beta-barrel_TonB_sf"/>
</dbReference>
<keyword evidence="7 10" id="KW-0472">Membrane</keyword>
<dbReference type="Gene3D" id="2.170.130.10">
    <property type="entry name" value="TonB-dependent receptor, plug domain"/>
    <property type="match status" value="1"/>
</dbReference>
<evidence type="ECO:0000256" key="4">
    <source>
        <dbReference type="ARBA" id="ARBA00022692"/>
    </source>
</evidence>
<evidence type="ECO:0000256" key="9">
    <source>
        <dbReference type="ARBA" id="ARBA00023237"/>
    </source>
</evidence>
<evidence type="ECO:0000256" key="8">
    <source>
        <dbReference type="ARBA" id="ARBA00023170"/>
    </source>
</evidence>
<reference evidence="15 16" key="1">
    <citation type="submission" date="2017-08" db="EMBL/GenBank/DDBJ databases">
        <title>The whole genome shortgun sequences of strain Leeuwenhoekiella nanhaiensis G18 from the South China Sea.</title>
        <authorList>
            <person name="Liu Q."/>
        </authorList>
    </citation>
    <scope>NUCLEOTIDE SEQUENCE [LARGE SCALE GENOMIC DNA]</scope>
    <source>
        <strain evidence="15 16">G18</strain>
    </source>
</reference>
<evidence type="ECO:0000256" key="12">
    <source>
        <dbReference type="SAM" id="SignalP"/>
    </source>
</evidence>
<feature type="domain" description="TonB-dependent receptor plug" evidence="14">
    <location>
        <begin position="121"/>
        <end position="229"/>
    </location>
</feature>
<dbReference type="SUPFAM" id="SSF49464">
    <property type="entry name" value="Carboxypeptidase regulatory domain-like"/>
    <property type="match status" value="1"/>
</dbReference>
<comment type="subcellular location">
    <subcellularLocation>
        <location evidence="1 10">Cell outer membrane</location>
        <topology evidence="1 10">Multi-pass membrane protein</topology>
    </subcellularLocation>
</comment>
<dbReference type="InterPro" id="IPR037066">
    <property type="entry name" value="Plug_dom_sf"/>
</dbReference>
<sequence>MKKITSLLTLVFLLLTAAAQAQGTIRGTVVDGENGTPLPGVNVVIEGTTNGVSTDFDGMFTIQVVENTGSVRVSYVGFAPKVIPFDLSGQKVIDLGTIELAMDDNALDEVIVRSYSLAIDRKTPVAVSTIKAETIENQLGNQEFPEILKTTPGVYATRGGGGFGDAELRIRGFNSENVAVMINGIPVNDMENGRVYWSNWAGLSDVASSMQVQRGLGAAMIALPSIGGTVNIVTKSTDIAKGGNVMMTTGNDGYTKYGFTLSTGLLDSDWAATVSLSRTSGNGFVDGTPFDAYSYFVNVAKKINENHELSFTAFGAPQRHGQRQNRLLIDDYRRSPSGIKTNVDWGYRNGQFVSIEDNFYHKPQMSLNHYWTINDKSSLSSAVYYSFGTGGGGGWSGDNKFQFGTNSPYRDGLYGPVDLDAIAADNQAAGINGSETILRASRNNHNWLGALSQFNTEISDFIDFTGGIDLRIYKGEHYQEVTDLLGGLYYIDDNDENDPNKLVREGDKFSYYDFGYTNWAGFFAQAEYDKDALSAVVSVAGSNTAYKRKDFFNYLDSDPQRETDWINFPAFSTKGGVNYRLDTENNVFANIGYFERAPFNDAVFQNFQNDVNADAENQKIFSAELGYGFRGSNFRADLNVYRTKWMDRTFTRRFTDPNDNQFTANILGIDALHQGIELEMQYRPVDALTLTGMLSVGDWKWDNDVEDVPIFDEDQNQLVDDEGEPVLVNVLIDGLKVGNSAQTTFAVGADYAILPSTNIRANFNYAGDYFSDYNPLGRDERGPQTWEMPAYGLLDLGLTHRFEFGGFNAQINANVFNVLDTEYLSDSQNGSGSVAETALVYYGPGRTYTVGAKINF</sequence>
<dbReference type="Gene3D" id="2.60.40.1120">
    <property type="entry name" value="Carboxypeptidase-like, regulatory domain"/>
    <property type="match status" value="1"/>
</dbReference>
<evidence type="ECO:0000256" key="6">
    <source>
        <dbReference type="ARBA" id="ARBA00023077"/>
    </source>
</evidence>
<keyword evidence="5 12" id="KW-0732">Signal</keyword>
<keyword evidence="16" id="KW-1185">Reference proteome</keyword>
<dbReference type="InterPro" id="IPR008969">
    <property type="entry name" value="CarboxyPept-like_regulatory"/>
</dbReference>
<dbReference type="EMBL" id="NQXA01000003">
    <property type="protein sequence ID" value="PHQ29720.1"/>
    <property type="molecule type" value="Genomic_DNA"/>
</dbReference>
<evidence type="ECO:0000256" key="2">
    <source>
        <dbReference type="ARBA" id="ARBA00022448"/>
    </source>
</evidence>
<keyword evidence="8 15" id="KW-0675">Receptor</keyword>
<proteinExistence type="inferred from homology"/>
<keyword evidence="9 10" id="KW-0998">Cell outer membrane</keyword>
<keyword evidence="4 10" id="KW-0812">Transmembrane</keyword>
<evidence type="ECO:0000256" key="5">
    <source>
        <dbReference type="ARBA" id="ARBA00022729"/>
    </source>
</evidence>
<evidence type="ECO:0000256" key="3">
    <source>
        <dbReference type="ARBA" id="ARBA00022452"/>
    </source>
</evidence>
<evidence type="ECO:0000313" key="15">
    <source>
        <dbReference type="EMBL" id="PHQ29720.1"/>
    </source>
</evidence>
<dbReference type="PANTHER" id="PTHR30069">
    <property type="entry name" value="TONB-DEPENDENT OUTER MEMBRANE RECEPTOR"/>
    <property type="match status" value="1"/>
</dbReference>
<comment type="similarity">
    <text evidence="10 11">Belongs to the TonB-dependent receptor family.</text>
</comment>
<feature type="signal peptide" evidence="12">
    <location>
        <begin position="1"/>
        <end position="21"/>
    </location>
</feature>
<feature type="chain" id="PRO_5013861282" evidence="12">
    <location>
        <begin position="22"/>
        <end position="856"/>
    </location>
</feature>
<evidence type="ECO:0000256" key="7">
    <source>
        <dbReference type="ARBA" id="ARBA00023136"/>
    </source>
</evidence>
<feature type="domain" description="TonB-dependent receptor-like beta-barrel" evidence="13">
    <location>
        <begin position="329"/>
        <end position="818"/>
    </location>
</feature>
<keyword evidence="2 10" id="KW-0813">Transport</keyword>
<comment type="caution">
    <text evidence="15">The sequence shown here is derived from an EMBL/GenBank/DDBJ whole genome shotgun (WGS) entry which is preliminary data.</text>
</comment>
<gene>
    <name evidence="15" type="ORF">CJ305_07020</name>
</gene>
<evidence type="ECO:0000256" key="10">
    <source>
        <dbReference type="PROSITE-ProRule" id="PRU01360"/>
    </source>
</evidence>
<dbReference type="AlphaFoldDB" id="A0A2G1VSZ7"/>
<dbReference type="Pfam" id="PF07715">
    <property type="entry name" value="Plug"/>
    <property type="match status" value="1"/>
</dbReference>
<dbReference type="InterPro" id="IPR010917">
    <property type="entry name" value="TonB_rcpt_CS"/>
</dbReference>
<keyword evidence="6 11" id="KW-0798">TonB box</keyword>
<dbReference type="InterPro" id="IPR000531">
    <property type="entry name" value="Beta-barrel_TonB"/>
</dbReference>
<dbReference type="RefSeq" id="WP_099645560.1">
    <property type="nucleotide sequence ID" value="NZ_KZ319289.1"/>
</dbReference>
<keyword evidence="3 10" id="KW-1134">Transmembrane beta strand</keyword>
<evidence type="ECO:0000256" key="1">
    <source>
        <dbReference type="ARBA" id="ARBA00004571"/>
    </source>
</evidence>
<dbReference type="InterPro" id="IPR012910">
    <property type="entry name" value="Plug_dom"/>
</dbReference>
<protein>
    <submittedName>
        <fullName evidence="15">TonB-dependent receptor</fullName>
    </submittedName>
</protein>
<evidence type="ECO:0000256" key="11">
    <source>
        <dbReference type="RuleBase" id="RU003357"/>
    </source>
</evidence>
<dbReference type="Pfam" id="PF13715">
    <property type="entry name" value="CarbopepD_reg_2"/>
    <property type="match status" value="1"/>
</dbReference>
<dbReference type="OrthoDB" id="1453181at2"/>
<dbReference type="GO" id="GO:0015344">
    <property type="term" value="F:siderophore uptake transmembrane transporter activity"/>
    <property type="evidence" value="ECO:0007669"/>
    <property type="project" value="TreeGrafter"/>
</dbReference>
<evidence type="ECO:0000259" key="13">
    <source>
        <dbReference type="Pfam" id="PF00593"/>
    </source>
</evidence>
<dbReference type="SUPFAM" id="SSF56935">
    <property type="entry name" value="Porins"/>
    <property type="match status" value="1"/>
</dbReference>
<dbReference type="PROSITE" id="PS01156">
    <property type="entry name" value="TONB_DEPENDENT_REC_2"/>
    <property type="match status" value="1"/>
</dbReference>
<accession>A0A2G1VSZ7</accession>
<evidence type="ECO:0000259" key="14">
    <source>
        <dbReference type="Pfam" id="PF07715"/>
    </source>
</evidence>
<evidence type="ECO:0000313" key="16">
    <source>
        <dbReference type="Proteomes" id="UP000229433"/>
    </source>
</evidence>
<dbReference type="PROSITE" id="PS52016">
    <property type="entry name" value="TONB_DEPENDENT_REC_3"/>
    <property type="match status" value="1"/>
</dbReference>